<evidence type="ECO:0000313" key="3">
    <source>
        <dbReference type="Proteomes" id="UP001595921"/>
    </source>
</evidence>
<comment type="caution">
    <text evidence="2">The sequence shown here is derived from an EMBL/GenBank/DDBJ whole genome shotgun (WGS) entry which is preliminary data.</text>
</comment>
<dbReference type="Gene3D" id="3.20.20.80">
    <property type="entry name" value="Glycosidases"/>
    <property type="match status" value="1"/>
</dbReference>
<dbReference type="RefSeq" id="WP_267624041.1">
    <property type="nucleotide sequence ID" value="NZ_JAODIW010000008.1"/>
</dbReference>
<dbReference type="InterPro" id="IPR017853">
    <property type="entry name" value="GH"/>
</dbReference>
<accession>A0ABD5PBJ5</accession>
<reference evidence="2 3" key="1">
    <citation type="journal article" date="2019" name="Int. J. Syst. Evol. Microbiol.">
        <title>The Global Catalogue of Microorganisms (GCM) 10K type strain sequencing project: providing services to taxonomists for standard genome sequencing and annotation.</title>
        <authorList>
            <consortium name="The Broad Institute Genomics Platform"/>
            <consortium name="The Broad Institute Genome Sequencing Center for Infectious Disease"/>
            <person name="Wu L."/>
            <person name="Ma J."/>
        </authorList>
    </citation>
    <scope>NUCLEOTIDE SEQUENCE [LARGE SCALE GENOMIC DNA]</scope>
    <source>
        <strain evidence="2 3">CGMCC 1.12553</strain>
    </source>
</reference>
<evidence type="ECO:0000259" key="1">
    <source>
        <dbReference type="SMART" id="SM00642"/>
    </source>
</evidence>
<dbReference type="SUPFAM" id="SSF51445">
    <property type="entry name" value="(Trans)glycosidases"/>
    <property type="match status" value="1"/>
</dbReference>
<dbReference type="Pfam" id="PF00128">
    <property type="entry name" value="Alpha-amylase"/>
    <property type="match status" value="2"/>
</dbReference>
<dbReference type="PANTHER" id="PTHR10357">
    <property type="entry name" value="ALPHA-AMYLASE FAMILY MEMBER"/>
    <property type="match status" value="1"/>
</dbReference>
<dbReference type="InterPro" id="IPR045857">
    <property type="entry name" value="O16G_dom_2"/>
</dbReference>
<dbReference type="AlphaFoldDB" id="A0ABD5PBJ5"/>
<dbReference type="PANTHER" id="PTHR10357:SF219">
    <property type="entry name" value="MALTOSE ALPHA-D-GLUCOSYLTRANSFERASE"/>
    <property type="match status" value="1"/>
</dbReference>
<dbReference type="CDD" id="cd11334">
    <property type="entry name" value="AmyAc_TreS"/>
    <property type="match status" value="1"/>
</dbReference>
<feature type="domain" description="Glycosyl hydrolase family 13 catalytic" evidence="1">
    <location>
        <begin position="13"/>
        <end position="393"/>
    </location>
</feature>
<dbReference type="SMART" id="SM00642">
    <property type="entry name" value="Aamy"/>
    <property type="match status" value="1"/>
</dbReference>
<dbReference type="Gene3D" id="3.90.400.10">
    <property type="entry name" value="Oligo-1,6-glucosidase, Domain 2"/>
    <property type="match status" value="1"/>
</dbReference>
<keyword evidence="3" id="KW-1185">Reference proteome</keyword>
<proteinExistence type="predicted"/>
<protein>
    <submittedName>
        <fullName evidence="2">Alpha-amylase family protein</fullName>
    </submittedName>
</protein>
<sequence length="542" mass="61029">MRADWYEDAVVYSVDVETFYDADGDGVGDFRGLREKLPHIDRLGVDCIWLLPFYPTPNRDNGYDIEDYYGVDDRLGDLGDFTEFVDAAEERGIRVIADLVVNHTSDQHPWFQRAREDPDSKYRDYYVWTDDPENAPERTLVFPGEEEDVWRYDEVADAHYYHRFYHFQPDLNIANPAVREEIYKILRFWMSLGVSGFRVDAATLMIEPKGEGDLVIENPHQVFKRMKRTVRSARADGILLAEADDEPAKLGEYFGEGGDEMDLMLNFVLNAHVTHALATGSAEPIVEGLERLPDPGDRGRFANFLRNFDELNLGRLDEADQEVTYEAFAPEEHMRIYDRGIRRRLGAMLEGDRDRIAMAHSLLFSLPGTPVVVAGDEIGMGDELSLPGRNPVRTPIHWGDAPNAGFSTADADALVRPVIDEGAFGYDRVNVDAQRVDPDSLLNRIARLSRARDELPALKQGVHEVLDVDAGAGADTDAENVFAHRYDWEDDGVVCLHNLGTEATTVDLPGAGGVRVAGRASIKDGDVTLDRYEYCWVREGRP</sequence>
<evidence type="ECO:0000313" key="2">
    <source>
        <dbReference type="EMBL" id="MFC4358284.1"/>
    </source>
</evidence>
<dbReference type="Proteomes" id="UP001595921">
    <property type="component" value="Unassembled WGS sequence"/>
</dbReference>
<name>A0ABD5PBJ5_9EURY</name>
<dbReference type="InterPro" id="IPR006047">
    <property type="entry name" value="GH13_cat_dom"/>
</dbReference>
<organism evidence="2 3">
    <name type="scientific">Halobium salinum</name>
    <dbReference type="NCBI Taxonomy" id="1364940"/>
    <lineage>
        <taxon>Archaea</taxon>
        <taxon>Methanobacteriati</taxon>
        <taxon>Methanobacteriota</taxon>
        <taxon>Stenosarchaea group</taxon>
        <taxon>Halobacteria</taxon>
        <taxon>Halobacteriales</taxon>
        <taxon>Haloferacaceae</taxon>
        <taxon>Halobium</taxon>
    </lineage>
</organism>
<dbReference type="EMBL" id="JBHSDS010000006">
    <property type="protein sequence ID" value="MFC4358284.1"/>
    <property type="molecule type" value="Genomic_DNA"/>
</dbReference>
<gene>
    <name evidence="2" type="ORF">ACFO0N_10035</name>
</gene>